<name>A0A8H5FNP6_9AGAR</name>
<dbReference type="PANTHER" id="PTHR18829:SF0">
    <property type="entry name" value="PROTEIN YAE1 HOMOLOG"/>
    <property type="match status" value="1"/>
</dbReference>
<dbReference type="GO" id="GO:0005634">
    <property type="term" value="C:nucleus"/>
    <property type="evidence" value="ECO:0007669"/>
    <property type="project" value="UniProtKB-SubCell"/>
</dbReference>
<accession>A0A8H5FNP6</accession>
<evidence type="ECO:0000256" key="4">
    <source>
        <dbReference type="ARBA" id="ARBA00017286"/>
    </source>
</evidence>
<evidence type="ECO:0000256" key="3">
    <source>
        <dbReference type="ARBA" id="ARBA00007096"/>
    </source>
</evidence>
<organism evidence="10 11">
    <name type="scientific">Tetrapyrgos nigripes</name>
    <dbReference type="NCBI Taxonomy" id="182062"/>
    <lineage>
        <taxon>Eukaryota</taxon>
        <taxon>Fungi</taxon>
        <taxon>Dikarya</taxon>
        <taxon>Basidiomycota</taxon>
        <taxon>Agaricomycotina</taxon>
        <taxon>Agaricomycetes</taxon>
        <taxon>Agaricomycetidae</taxon>
        <taxon>Agaricales</taxon>
        <taxon>Marasmiineae</taxon>
        <taxon>Marasmiaceae</taxon>
        <taxon>Tetrapyrgos</taxon>
    </lineage>
</organism>
<dbReference type="Proteomes" id="UP000559256">
    <property type="component" value="Unassembled WGS sequence"/>
</dbReference>
<dbReference type="Pfam" id="PF09811">
    <property type="entry name" value="Yae1_N"/>
    <property type="match status" value="1"/>
</dbReference>
<dbReference type="GO" id="GO:0005737">
    <property type="term" value="C:cytoplasm"/>
    <property type="evidence" value="ECO:0007669"/>
    <property type="project" value="UniProtKB-SubCell"/>
</dbReference>
<evidence type="ECO:0000256" key="6">
    <source>
        <dbReference type="ARBA" id="ARBA00022490"/>
    </source>
</evidence>
<proteinExistence type="inferred from homology"/>
<evidence type="ECO:0000256" key="2">
    <source>
        <dbReference type="ARBA" id="ARBA00004496"/>
    </source>
</evidence>
<gene>
    <name evidence="10" type="ORF">D9758_013420</name>
</gene>
<evidence type="ECO:0000313" key="11">
    <source>
        <dbReference type="Proteomes" id="UP000559256"/>
    </source>
</evidence>
<comment type="subcellular location">
    <subcellularLocation>
        <location evidence="2">Cytoplasm</location>
    </subcellularLocation>
    <subcellularLocation>
        <location evidence="1">Nucleus</location>
    </subcellularLocation>
</comment>
<evidence type="ECO:0000256" key="5">
    <source>
        <dbReference type="ARBA" id="ARBA00018400"/>
    </source>
</evidence>
<feature type="domain" description="Essential protein Yae1 N-terminal" evidence="9">
    <location>
        <begin position="31"/>
        <end position="68"/>
    </location>
</feature>
<evidence type="ECO:0000259" key="9">
    <source>
        <dbReference type="Pfam" id="PF09811"/>
    </source>
</evidence>
<evidence type="ECO:0000313" key="10">
    <source>
        <dbReference type="EMBL" id="KAF5343212.1"/>
    </source>
</evidence>
<keyword evidence="7" id="KW-0539">Nucleus</keyword>
<feature type="region of interest" description="Disordered" evidence="8">
    <location>
        <begin position="112"/>
        <end position="141"/>
    </location>
</feature>
<dbReference type="InterPro" id="IPR038881">
    <property type="entry name" value="Yae1-like"/>
</dbReference>
<keyword evidence="6" id="KW-0963">Cytoplasm</keyword>
<evidence type="ECO:0000256" key="8">
    <source>
        <dbReference type="SAM" id="MobiDB-lite"/>
    </source>
</evidence>
<dbReference type="PANTHER" id="PTHR18829">
    <property type="entry name" value="PROTEIN YAE1 HOMOLOG"/>
    <property type="match status" value="1"/>
</dbReference>
<keyword evidence="11" id="KW-1185">Reference proteome</keyword>
<reference evidence="10 11" key="1">
    <citation type="journal article" date="2020" name="ISME J.">
        <title>Uncovering the hidden diversity of litter-decomposition mechanisms in mushroom-forming fungi.</title>
        <authorList>
            <person name="Floudas D."/>
            <person name="Bentzer J."/>
            <person name="Ahren D."/>
            <person name="Johansson T."/>
            <person name="Persson P."/>
            <person name="Tunlid A."/>
        </authorList>
    </citation>
    <scope>NUCLEOTIDE SEQUENCE [LARGE SCALE GENOMIC DNA]</scope>
    <source>
        <strain evidence="10 11">CBS 291.85</strain>
    </source>
</reference>
<sequence>MIDSPWDEDATPEATREAEWSKMSNEFTTAGYREGITAGKESALQEGFDSGFALVGSPIGREIGILCGISSALLSFLTAQQLLEEDPNLTEARDISSQLARVRFSDIAPPDREAEAHAREHLEMERADGNDDRDNTMDENEELADKRKMEGLEDMLANLTAGTSLGNEAQNEKRPTAEDVRALKDRLGALCTEQGLSINWS</sequence>
<evidence type="ECO:0000256" key="1">
    <source>
        <dbReference type="ARBA" id="ARBA00004123"/>
    </source>
</evidence>
<dbReference type="EMBL" id="JAACJM010000145">
    <property type="protein sequence ID" value="KAF5343212.1"/>
    <property type="molecule type" value="Genomic_DNA"/>
</dbReference>
<comment type="similarity">
    <text evidence="3">Belongs to the YAE1 family.</text>
</comment>
<dbReference type="InterPro" id="IPR019191">
    <property type="entry name" value="Essential_protein_Yae1_N"/>
</dbReference>
<dbReference type="OrthoDB" id="20086at2759"/>
<evidence type="ECO:0000256" key="7">
    <source>
        <dbReference type="ARBA" id="ARBA00023242"/>
    </source>
</evidence>
<dbReference type="AlphaFoldDB" id="A0A8H5FNP6"/>
<protein>
    <recommendedName>
        <fullName evidence="5">Protein YAE1</fullName>
    </recommendedName>
    <alternativeName>
        <fullName evidence="4">Protein yae1</fullName>
    </alternativeName>
</protein>
<comment type="caution">
    <text evidence="10">The sequence shown here is derived from an EMBL/GenBank/DDBJ whole genome shotgun (WGS) entry which is preliminary data.</text>
</comment>
<feature type="compositionally biased region" description="Basic and acidic residues" evidence="8">
    <location>
        <begin position="112"/>
        <end position="136"/>
    </location>
</feature>